<dbReference type="SUPFAM" id="SSF53850">
    <property type="entry name" value="Periplasmic binding protein-like II"/>
    <property type="match status" value="2"/>
</dbReference>
<evidence type="ECO:0000313" key="5">
    <source>
        <dbReference type="Proteomes" id="UP000823618"/>
    </source>
</evidence>
<dbReference type="SUPFAM" id="SSF55073">
    <property type="entry name" value="Nucleotide cyclase"/>
    <property type="match status" value="1"/>
</dbReference>
<feature type="signal peptide" evidence="2">
    <location>
        <begin position="1"/>
        <end position="23"/>
    </location>
</feature>
<sequence length="815" mass="94006">MKKWLFIISMAFLMFTNIVVVHADNNQVIKVGYPIQRGLTEKDKKGNYVGYTVDYLEEIKKYTGWEYEFVEVDGDLNQQISTLLEMLKDGEIDILGGTVYSDELAKIYDYPGYPYGMAYTTLAVNEGNAEWISDDFQNWNGIKVGIYPGLERREKELEKFANLNGFSYELVTFDEYDELMQAMEDGTVDATLQVDISMHKGFKSIAKFLPVPYYFAISKNNSTLIREINSALSNINSANPYLQASLYKKYFSVNNTFSISEENKEYIKSLGIIKVLMLDGNAPIQYYNQGPKGISVSYLEKMKETTGLQYEIIVAKDYEDCLKKLKENDIDLMIGVPDNCILLSEIDMTLSLPYLKSHQILVSNKKGDGKEDVNKDFIYNTEQVLNYLRKNKNETAYLDAYCTSFYLQNKGKYAEIVTDINDVNSIQYSIGLVNKDKMHLLSIINSYLNSVTNEQKQEIIYENLVNHIDYTLVDFLKVYVWQISVVGLILVCVGALLYGRSVRIKSSMMREIVLQHKRFNELSNLTDECLFEYSYEKDYLLIQNDKIMFDHRHEIKHYMTNNQYGFLKDMIEKKEDSSRNFLMEVKNEKRWYRIILKVIKNENGVATYALGKICDVNREVSEHYALIEKSKRDALTNLLNRAAAQDSINTLLEMDSSKGILIMFDVDNFKSVNDYLGHPTGDKLLKEISQFIDQFFRQDDVKCRLGGDEFLIFMHTSMSVDGLTEKLEQFILEANKMVFDQYKEFQVSISIGAAFASQSVNTYDKLYKKVDAAMYVAKLGGKNGFFISDGTECMRHECIGCKRHCKRSEYLASKK</sequence>
<dbReference type="GO" id="GO:0052621">
    <property type="term" value="F:diguanylate cyclase activity"/>
    <property type="evidence" value="ECO:0007669"/>
    <property type="project" value="TreeGrafter"/>
</dbReference>
<dbReference type="InterPro" id="IPR001638">
    <property type="entry name" value="Solute-binding_3/MltF_N"/>
</dbReference>
<reference evidence="4" key="1">
    <citation type="submission" date="2020-10" db="EMBL/GenBank/DDBJ databases">
        <authorList>
            <person name="Gilroy R."/>
        </authorList>
    </citation>
    <scope>NUCLEOTIDE SEQUENCE</scope>
    <source>
        <strain evidence="4">E3-2379</strain>
    </source>
</reference>
<keyword evidence="1" id="KW-1133">Transmembrane helix</keyword>
<dbReference type="InterPro" id="IPR043128">
    <property type="entry name" value="Rev_trsase/Diguanyl_cyclase"/>
</dbReference>
<dbReference type="CDD" id="cd01949">
    <property type="entry name" value="GGDEF"/>
    <property type="match status" value="1"/>
</dbReference>
<dbReference type="AlphaFoldDB" id="A0A9D9HZG5"/>
<feature type="transmembrane region" description="Helical" evidence="1">
    <location>
        <begin position="479"/>
        <end position="499"/>
    </location>
</feature>
<dbReference type="Pfam" id="PF00990">
    <property type="entry name" value="GGDEF"/>
    <property type="match status" value="1"/>
</dbReference>
<feature type="chain" id="PRO_5039369011" evidence="2">
    <location>
        <begin position="24"/>
        <end position="815"/>
    </location>
</feature>
<comment type="caution">
    <text evidence="4">The sequence shown here is derived from an EMBL/GenBank/DDBJ whole genome shotgun (WGS) entry which is preliminary data.</text>
</comment>
<dbReference type="InterPro" id="IPR050469">
    <property type="entry name" value="Diguanylate_Cyclase"/>
</dbReference>
<dbReference type="PANTHER" id="PTHR45138:SF9">
    <property type="entry name" value="DIGUANYLATE CYCLASE DGCM-RELATED"/>
    <property type="match status" value="1"/>
</dbReference>
<gene>
    <name evidence="4" type="ORF">IAC13_04435</name>
</gene>
<dbReference type="SMART" id="SM00062">
    <property type="entry name" value="PBPb"/>
    <property type="match status" value="1"/>
</dbReference>
<protein>
    <submittedName>
        <fullName evidence="4">Diguanylate cyclase</fullName>
    </submittedName>
</protein>
<proteinExistence type="predicted"/>
<dbReference type="EMBL" id="JADIML010000127">
    <property type="protein sequence ID" value="MBO8463161.1"/>
    <property type="molecule type" value="Genomic_DNA"/>
</dbReference>
<dbReference type="NCBIfam" id="TIGR00254">
    <property type="entry name" value="GGDEF"/>
    <property type="match status" value="1"/>
</dbReference>
<dbReference type="Pfam" id="PF00497">
    <property type="entry name" value="SBP_bac_3"/>
    <property type="match status" value="2"/>
</dbReference>
<dbReference type="Gene3D" id="3.30.70.270">
    <property type="match status" value="1"/>
</dbReference>
<organism evidence="4 5">
    <name type="scientific">Candidatus Scybalomonas excrementavium</name>
    <dbReference type="NCBI Taxonomy" id="2840943"/>
    <lineage>
        <taxon>Bacteria</taxon>
        <taxon>Bacillati</taxon>
        <taxon>Bacillota</taxon>
        <taxon>Clostridia</taxon>
        <taxon>Lachnospirales</taxon>
        <taxon>Lachnospiraceae</taxon>
        <taxon>Lachnospiraceae incertae sedis</taxon>
        <taxon>Candidatus Scybalomonas</taxon>
    </lineage>
</organism>
<dbReference type="PANTHER" id="PTHR45138">
    <property type="entry name" value="REGULATORY COMPONENTS OF SENSORY TRANSDUCTION SYSTEM"/>
    <property type="match status" value="1"/>
</dbReference>
<dbReference type="InterPro" id="IPR029787">
    <property type="entry name" value="Nucleotide_cyclase"/>
</dbReference>
<keyword evidence="1" id="KW-0472">Membrane</keyword>
<dbReference type="InterPro" id="IPR000160">
    <property type="entry name" value="GGDEF_dom"/>
</dbReference>
<evidence type="ECO:0000256" key="2">
    <source>
        <dbReference type="SAM" id="SignalP"/>
    </source>
</evidence>
<evidence type="ECO:0000256" key="1">
    <source>
        <dbReference type="SAM" id="Phobius"/>
    </source>
</evidence>
<evidence type="ECO:0000313" key="4">
    <source>
        <dbReference type="EMBL" id="MBO8463161.1"/>
    </source>
</evidence>
<dbReference type="Proteomes" id="UP000823618">
    <property type="component" value="Unassembled WGS sequence"/>
</dbReference>
<name>A0A9D9HZG5_9FIRM</name>
<evidence type="ECO:0000259" key="3">
    <source>
        <dbReference type="PROSITE" id="PS50887"/>
    </source>
</evidence>
<feature type="domain" description="GGDEF" evidence="3">
    <location>
        <begin position="657"/>
        <end position="790"/>
    </location>
</feature>
<dbReference type="SMART" id="SM00267">
    <property type="entry name" value="GGDEF"/>
    <property type="match status" value="1"/>
</dbReference>
<keyword evidence="1" id="KW-0812">Transmembrane</keyword>
<keyword evidence="2" id="KW-0732">Signal</keyword>
<dbReference type="PROSITE" id="PS50887">
    <property type="entry name" value="GGDEF"/>
    <property type="match status" value="1"/>
</dbReference>
<dbReference type="Gene3D" id="3.40.190.10">
    <property type="entry name" value="Periplasmic binding protein-like II"/>
    <property type="match status" value="5"/>
</dbReference>
<accession>A0A9D9HZG5</accession>
<reference evidence="4" key="2">
    <citation type="journal article" date="2021" name="PeerJ">
        <title>Extensive microbial diversity within the chicken gut microbiome revealed by metagenomics and culture.</title>
        <authorList>
            <person name="Gilroy R."/>
            <person name="Ravi A."/>
            <person name="Getino M."/>
            <person name="Pursley I."/>
            <person name="Horton D.L."/>
            <person name="Alikhan N.F."/>
            <person name="Baker D."/>
            <person name="Gharbi K."/>
            <person name="Hall N."/>
            <person name="Watson M."/>
            <person name="Adriaenssens E.M."/>
            <person name="Foster-Nyarko E."/>
            <person name="Jarju S."/>
            <person name="Secka A."/>
            <person name="Antonio M."/>
            <person name="Oren A."/>
            <person name="Chaudhuri R.R."/>
            <person name="La Ragione R."/>
            <person name="Hildebrand F."/>
            <person name="Pallen M.J."/>
        </authorList>
    </citation>
    <scope>NUCLEOTIDE SEQUENCE</scope>
    <source>
        <strain evidence="4">E3-2379</strain>
    </source>
</reference>